<accession>A0A0D0CZ67</accession>
<proteinExistence type="predicted"/>
<name>A0A0D0CZ67_9AGAM</name>
<dbReference type="InParanoid" id="A0A0D0CZ67"/>
<dbReference type="HOGENOM" id="CLU_007337_1_1_1"/>
<dbReference type="STRING" id="930991.A0A0D0CZ67"/>
<dbReference type="EMBL" id="KN827425">
    <property type="protein sequence ID" value="KIK76546.1"/>
    <property type="molecule type" value="Genomic_DNA"/>
</dbReference>
<dbReference type="AlphaFoldDB" id="A0A0D0CZ67"/>
<dbReference type="Proteomes" id="UP000054538">
    <property type="component" value="Unassembled WGS sequence"/>
</dbReference>
<keyword evidence="2" id="KW-1185">Reference proteome</keyword>
<evidence type="ECO:0000313" key="2">
    <source>
        <dbReference type="Proteomes" id="UP000054538"/>
    </source>
</evidence>
<gene>
    <name evidence="1" type="ORF">PAXRUDRAFT_18124</name>
</gene>
<protein>
    <submittedName>
        <fullName evidence="1">Uncharacterized protein</fullName>
    </submittedName>
</protein>
<organism evidence="1 2">
    <name type="scientific">Paxillus rubicundulus Ve08.2h10</name>
    <dbReference type="NCBI Taxonomy" id="930991"/>
    <lineage>
        <taxon>Eukaryota</taxon>
        <taxon>Fungi</taxon>
        <taxon>Dikarya</taxon>
        <taxon>Basidiomycota</taxon>
        <taxon>Agaricomycotina</taxon>
        <taxon>Agaricomycetes</taxon>
        <taxon>Agaricomycetidae</taxon>
        <taxon>Boletales</taxon>
        <taxon>Paxilineae</taxon>
        <taxon>Paxillaceae</taxon>
        <taxon>Paxillus</taxon>
    </lineage>
</organism>
<dbReference type="OrthoDB" id="3261594at2759"/>
<evidence type="ECO:0000313" key="1">
    <source>
        <dbReference type="EMBL" id="KIK76546.1"/>
    </source>
</evidence>
<sequence>MIEDVNNEDDTPVPLDGDDEVLIQEIYSNVKMDDLRTSLAYILGLQKASLDDEGLGLNEAGVHLLRNPLTELLSIEGDKVLEAAIKLFIGLPNADRDYNTTRQIFMEFNDIPDFPSLSQVKNIIMILTGIKLVIHDMCPKSCMAFTGPFVDFNHCAECGESHWKTDSNGELEGGIKQPSMQFSMLLLGPQLQAMFRDPVKAKEMGVQEMYNDFFDGLDYLEAVMAGEINEEDITIMFSIDGAQLYRNKASDCWISIWVIFDCSPNTWYKKQYVLPGVIIPGPNKPKNIDSFLFLGFQPIAAIQREGLPIWDVARGLMYLGNIYIIIATSDGPGLAYLYLNGLVGHHGRNGCRLYCGMPGRHKEGTPTYYPVMKRPDAAPPGSDHPNVDAEHFSCSSETYMSNLAKTGISKPSIFLGFQCGRTLGVPKVFGSDIMHLLSLNLPDLLIPLWRGTFECDPGDAKSTWRWATLALPDVWKAHGECVGAAIVNIPGVYGRPPRNPAEKIHSGYKAWEYHLYLYGLGPGLCITSFPLHTGAISVSSQEELKTANHLFIEFTEEYEDLYCERKVK</sequence>
<reference evidence="1 2" key="1">
    <citation type="submission" date="2014-04" db="EMBL/GenBank/DDBJ databases">
        <authorList>
            <consortium name="DOE Joint Genome Institute"/>
            <person name="Kuo A."/>
            <person name="Kohler A."/>
            <person name="Jargeat P."/>
            <person name="Nagy L.G."/>
            <person name="Floudas D."/>
            <person name="Copeland A."/>
            <person name="Barry K.W."/>
            <person name="Cichocki N."/>
            <person name="Veneault-Fourrey C."/>
            <person name="LaButti K."/>
            <person name="Lindquist E.A."/>
            <person name="Lipzen A."/>
            <person name="Lundell T."/>
            <person name="Morin E."/>
            <person name="Murat C."/>
            <person name="Sun H."/>
            <person name="Tunlid A."/>
            <person name="Henrissat B."/>
            <person name="Grigoriev I.V."/>
            <person name="Hibbett D.S."/>
            <person name="Martin F."/>
            <person name="Nordberg H.P."/>
            <person name="Cantor M.N."/>
            <person name="Hua S.X."/>
        </authorList>
    </citation>
    <scope>NUCLEOTIDE SEQUENCE [LARGE SCALE GENOMIC DNA]</scope>
    <source>
        <strain evidence="1 2">Ve08.2h10</strain>
    </source>
</reference>
<reference evidence="2" key="2">
    <citation type="submission" date="2015-01" db="EMBL/GenBank/DDBJ databases">
        <title>Evolutionary Origins and Diversification of the Mycorrhizal Mutualists.</title>
        <authorList>
            <consortium name="DOE Joint Genome Institute"/>
            <consortium name="Mycorrhizal Genomics Consortium"/>
            <person name="Kohler A."/>
            <person name="Kuo A."/>
            <person name="Nagy L.G."/>
            <person name="Floudas D."/>
            <person name="Copeland A."/>
            <person name="Barry K.W."/>
            <person name="Cichocki N."/>
            <person name="Veneault-Fourrey C."/>
            <person name="LaButti K."/>
            <person name="Lindquist E.A."/>
            <person name="Lipzen A."/>
            <person name="Lundell T."/>
            <person name="Morin E."/>
            <person name="Murat C."/>
            <person name="Riley R."/>
            <person name="Ohm R."/>
            <person name="Sun H."/>
            <person name="Tunlid A."/>
            <person name="Henrissat B."/>
            <person name="Grigoriev I.V."/>
            <person name="Hibbett D.S."/>
            <person name="Martin F."/>
        </authorList>
    </citation>
    <scope>NUCLEOTIDE SEQUENCE [LARGE SCALE GENOMIC DNA]</scope>
    <source>
        <strain evidence="2">Ve08.2h10</strain>
    </source>
</reference>